<dbReference type="PROSITE" id="PS50928">
    <property type="entry name" value="ABC_TM1"/>
    <property type="match status" value="1"/>
</dbReference>
<comment type="similarity">
    <text evidence="7">Belongs to the binding-protein-dependent transport system permease family.</text>
</comment>
<protein>
    <submittedName>
        <fullName evidence="9">Sugar ABC transporter permease</fullName>
    </submittedName>
</protein>
<evidence type="ECO:0000259" key="8">
    <source>
        <dbReference type="PROSITE" id="PS50928"/>
    </source>
</evidence>
<dbReference type="EMBL" id="CP157390">
    <property type="protein sequence ID" value="XBM50053.1"/>
    <property type="molecule type" value="Genomic_DNA"/>
</dbReference>
<reference evidence="9" key="1">
    <citation type="submission" date="2024-05" db="EMBL/GenBank/DDBJ databases">
        <title>The Natural Products Discovery Center: Release of the First 8490 Sequenced Strains for Exploring Actinobacteria Biosynthetic Diversity.</title>
        <authorList>
            <person name="Kalkreuter E."/>
            <person name="Kautsar S.A."/>
            <person name="Yang D."/>
            <person name="Bader C.D."/>
            <person name="Teijaro C.N."/>
            <person name="Fluegel L."/>
            <person name="Davis C.M."/>
            <person name="Simpson J.R."/>
            <person name="Lauterbach L."/>
            <person name="Steele A.D."/>
            <person name="Gui C."/>
            <person name="Meng S."/>
            <person name="Li G."/>
            <person name="Viehrig K."/>
            <person name="Ye F."/>
            <person name="Su P."/>
            <person name="Kiefer A.F."/>
            <person name="Nichols A."/>
            <person name="Cepeda A.J."/>
            <person name="Yan W."/>
            <person name="Fan B."/>
            <person name="Jiang Y."/>
            <person name="Adhikari A."/>
            <person name="Zheng C.-J."/>
            <person name="Schuster L."/>
            <person name="Cowan T.M."/>
            <person name="Smanski M.J."/>
            <person name="Chevrette M.G."/>
            <person name="de Carvalho L.P.S."/>
            <person name="Shen B."/>
        </authorList>
    </citation>
    <scope>NUCLEOTIDE SEQUENCE</scope>
    <source>
        <strain evidence="9">NPDC080035</strain>
    </source>
</reference>
<dbReference type="Pfam" id="PF00528">
    <property type="entry name" value="BPD_transp_1"/>
    <property type="match status" value="1"/>
</dbReference>
<feature type="transmembrane region" description="Helical" evidence="7">
    <location>
        <begin position="119"/>
        <end position="140"/>
    </location>
</feature>
<feature type="transmembrane region" description="Helical" evidence="7">
    <location>
        <begin position="152"/>
        <end position="173"/>
    </location>
</feature>
<evidence type="ECO:0000256" key="3">
    <source>
        <dbReference type="ARBA" id="ARBA00022475"/>
    </source>
</evidence>
<dbReference type="GO" id="GO:0005886">
    <property type="term" value="C:plasma membrane"/>
    <property type="evidence" value="ECO:0007669"/>
    <property type="project" value="UniProtKB-SubCell"/>
</dbReference>
<dbReference type="SUPFAM" id="SSF161098">
    <property type="entry name" value="MetI-like"/>
    <property type="match status" value="1"/>
</dbReference>
<name>A0AAU7GIP1_9MICO</name>
<proteinExistence type="inferred from homology"/>
<dbReference type="CDD" id="cd06261">
    <property type="entry name" value="TM_PBP2"/>
    <property type="match status" value="1"/>
</dbReference>
<feature type="transmembrane region" description="Helical" evidence="7">
    <location>
        <begin position="200"/>
        <end position="222"/>
    </location>
</feature>
<dbReference type="InterPro" id="IPR051393">
    <property type="entry name" value="ABC_transporter_permease"/>
</dbReference>
<evidence type="ECO:0000256" key="6">
    <source>
        <dbReference type="ARBA" id="ARBA00023136"/>
    </source>
</evidence>
<feature type="transmembrane region" description="Helical" evidence="7">
    <location>
        <begin position="58"/>
        <end position="79"/>
    </location>
</feature>
<evidence type="ECO:0000256" key="4">
    <source>
        <dbReference type="ARBA" id="ARBA00022692"/>
    </source>
</evidence>
<dbReference type="PANTHER" id="PTHR30193:SF1">
    <property type="entry name" value="ABC TRANSPORTER PERMEASE PROTEIN YESP-RELATED"/>
    <property type="match status" value="1"/>
</dbReference>
<feature type="transmembrane region" description="Helical" evidence="7">
    <location>
        <begin position="254"/>
        <end position="273"/>
    </location>
</feature>
<keyword evidence="4 7" id="KW-0812">Transmembrane</keyword>
<dbReference type="RefSeq" id="WP_348789963.1">
    <property type="nucleotide sequence ID" value="NZ_CP157390.1"/>
</dbReference>
<dbReference type="Gene3D" id="1.10.3720.10">
    <property type="entry name" value="MetI-like"/>
    <property type="match status" value="1"/>
</dbReference>
<dbReference type="AlphaFoldDB" id="A0AAU7GIP1"/>
<feature type="domain" description="ABC transmembrane type-1" evidence="8">
    <location>
        <begin position="115"/>
        <end position="333"/>
    </location>
</feature>
<dbReference type="InterPro" id="IPR035906">
    <property type="entry name" value="MetI-like_sf"/>
</dbReference>
<feature type="transmembrane region" description="Helical" evidence="7">
    <location>
        <begin position="24"/>
        <end position="46"/>
    </location>
</feature>
<sequence length="359" mass="39436">MNPIIQTLENLLGLVGVEPGARPIGAFILIVAVVAAVLGIGFRIAVRRRWMRPTTAAFWLFASPWIFGFLLFTLGPMVYSLGLSLFHWDLISPATFAGFDNYTKAASDPLLGQAIKVTLTFAVVSVPLQTVLSLGVALLMNIDVRGIHIFRTIWYLPSLVQGVAQTVLFLWVFNPSYGLVNGLLGAVGIQGPSWFGDPNWALPAVIIMSLWTVGGNMIIYLAGLQDVPTELYEAARLDGAGRIREVWSITIPQISPVIFFNVVTGMIAAMQIFTQGYLVPSSTGSANGGGPGNSLLFLVYYLYQNAFRMFQMGYASALAWILLLMILVLTALMFRGSAFWVYYESARPARERRRAARVR</sequence>
<keyword evidence="5 7" id="KW-1133">Transmembrane helix</keyword>
<evidence type="ECO:0000313" key="9">
    <source>
        <dbReference type="EMBL" id="XBM50053.1"/>
    </source>
</evidence>
<dbReference type="PANTHER" id="PTHR30193">
    <property type="entry name" value="ABC TRANSPORTER PERMEASE PROTEIN"/>
    <property type="match status" value="1"/>
</dbReference>
<keyword evidence="6 7" id="KW-0472">Membrane</keyword>
<dbReference type="GO" id="GO:0055085">
    <property type="term" value="P:transmembrane transport"/>
    <property type="evidence" value="ECO:0007669"/>
    <property type="project" value="InterPro"/>
</dbReference>
<keyword evidence="3" id="KW-1003">Cell membrane</keyword>
<evidence type="ECO:0000256" key="2">
    <source>
        <dbReference type="ARBA" id="ARBA00022448"/>
    </source>
</evidence>
<keyword evidence="2 7" id="KW-0813">Transport</keyword>
<feature type="transmembrane region" description="Helical" evidence="7">
    <location>
        <begin position="317"/>
        <end position="343"/>
    </location>
</feature>
<evidence type="ECO:0000256" key="1">
    <source>
        <dbReference type="ARBA" id="ARBA00004651"/>
    </source>
</evidence>
<evidence type="ECO:0000256" key="5">
    <source>
        <dbReference type="ARBA" id="ARBA00022989"/>
    </source>
</evidence>
<evidence type="ECO:0000256" key="7">
    <source>
        <dbReference type="RuleBase" id="RU363032"/>
    </source>
</evidence>
<dbReference type="InterPro" id="IPR000515">
    <property type="entry name" value="MetI-like"/>
</dbReference>
<accession>A0AAU7GIP1</accession>
<gene>
    <name evidence="9" type="ORF">AAME72_09315</name>
</gene>
<organism evidence="9">
    <name type="scientific">Leifsonia sp. NPDC080035</name>
    <dbReference type="NCBI Taxonomy" id="3143936"/>
    <lineage>
        <taxon>Bacteria</taxon>
        <taxon>Bacillati</taxon>
        <taxon>Actinomycetota</taxon>
        <taxon>Actinomycetes</taxon>
        <taxon>Micrococcales</taxon>
        <taxon>Microbacteriaceae</taxon>
        <taxon>Leifsonia</taxon>
    </lineage>
</organism>
<comment type="subcellular location">
    <subcellularLocation>
        <location evidence="1 7">Cell membrane</location>
        <topology evidence="1 7">Multi-pass membrane protein</topology>
    </subcellularLocation>
</comment>